<evidence type="ECO:0000313" key="3">
    <source>
        <dbReference type="Proteomes" id="UP000034265"/>
    </source>
</evidence>
<accession>A0A0G1TQ25</accession>
<evidence type="ECO:0000313" key="2">
    <source>
        <dbReference type="EMBL" id="KKU83874.1"/>
    </source>
</evidence>
<feature type="region of interest" description="Disordered" evidence="1">
    <location>
        <begin position="51"/>
        <end position="72"/>
    </location>
</feature>
<dbReference type="AlphaFoldDB" id="A0A0G1TQ25"/>
<sequence>MAVIRDTKVTQLTTEAANITVELPTHATDDLLLVFGAKDATLSGTLTTGTSGWTIGGQNSSTGSGRKPMWTR</sequence>
<dbReference type="Proteomes" id="UP000034265">
    <property type="component" value="Unassembled WGS sequence"/>
</dbReference>
<gene>
    <name evidence="2" type="ORF">UY11_C0012G0009</name>
</gene>
<protein>
    <submittedName>
        <fullName evidence="2">Uncharacterized protein</fullName>
    </submittedName>
</protein>
<reference evidence="2 3" key="1">
    <citation type="journal article" date="2015" name="Nature">
        <title>rRNA introns, odd ribosomes, and small enigmatic genomes across a large radiation of phyla.</title>
        <authorList>
            <person name="Brown C.T."/>
            <person name="Hug L.A."/>
            <person name="Thomas B.C."/>
            <person name="Sharon I."/>
            <person name="Castelle C.J."/>
            <person name="Singh A."/>
            <person name="Wilkins M.J."/>
            <person name="Williams K.H."/>
            <person name="Banfield J.F."/>
        </authorList>
    </citation>
    <scope>NUCLEOTIDE SEQUENCE [LARGE SCALE GENOMIC DNA]</scope>
</reference>
<comment type="caution">
    <text evidence="2">The sequence shown here is derived from an EMBL/GenBank/DDBJ whole genome shotgun (WGS) entry which is preliminary data.</text>
</comment>
<name>A0A0G1TQ25_9BACT</name>
<evidence type="ECO:0000256" key="1">
    <source>
        <dbReference type="SAM" id="MobiDB-lite"/>
    </source>
</evidence>
<organism evidence="2 3">
    <name type="scientific">Candidatus Amesbacteria bacterium GW2011_GWC2_47_8</name>
    <dbReference type="NCBI Taxonomy" id="1618367"/>
    <lineage>
        <taxon>Bacteria</taxon>
        <taxon>Candidatus Amesiibacteriota</taxon>
    </lineage>
</organism>
<dbReference type="EMBL" id="LCOT01000012">
    <property type="protein sequence ID" value="KKU83874.1"/>
    <property type="molecule type" value="Genomic_DNA"/>
</dbReference>
<proteinExistence type="predicted"/>